<sequence length="147" mass="16345">CLPANRHDRPSHFPSRARRDARRPSSRVARSSASPGTTDWRPSVTGSRSPTTARAPPRTSASAWCCGRWTVPPTPSRAWRRRSRSTRVDTRPPAAWLGSMPHAATQQPRASTRSRRTPPWRPCRSARLERGSAFGAAGRSSWSPRRA</sequence>
<evidence type="ECO:0000313" key="2">
    <source>
        <dbReference type="EMBL" id="CAA9309135.1"/>
    </source>
</evidence>
<name>A0A6J4KLA3_9BACT</name>
<organism evidence="2">
    <name type="scientific">uncultured Gemmatimonadaceae bacterium</name>
    <dbReference type="NCBI Taxonomy" id="246130"/>
    <lineage>
        <taxon>Bacteria</taxon>
        <taxon>Pseudomonadati</taxon>
        <taxon>Gemmatimonadota</taxon>
        <taxon>Gemmatimonadia</taxon>
        <taxon>Gemmatimonadales</taxon>
        <taxon>Gemmatimonadaceae</taxon>
        <taxon>environmental samples</taxon>
    </lineage>
</organism>
<evidence type="ECO:0000256" key="1">
    <source>
        <dbReference type="SAM" id="MobiDB-lite"/>
    </source>
</evidence>
<dbReference type="EMBL" id="CADCTU010000307">
    <property type="protein sequence ID" value="CAA9309135.1"/>
    <property type="molecule type" value="Genomic_DNA"/>
</dbReference>
<protein>
    <submittedName>
        <fullName evidence="2">Uncharacterized protein</fullName>
    </submittedName>
</protein>
<feature type="region of interest" description="Disordered" evidence="1">
    <location>
        <begin position="1"/>
        <end position="147"/>
    </location>
</feature>
<dbReference type="AlphaFoldDB" id="A0A6J4KLA3"/>
<feature type="non-terminal residue" evidence="2">
    <location>
        <position position="147"/>
    </location>
</feature>
<accession>A0A6J4KLA3</accession>
<feature type="compositionally biased region" description="Low complexity" evidence="1">
    <location>
        <begin position="26"/>
        <end position="35"/>
    </location>
</feature>
<feature type="non-terminal residue" evidence="2">
    <location>
        <position position="1"/>
    </location>
</feature>
<reference evidence="2" key="1">
    <citation type="submission" date="2020-02" db="EMBL/GenBank/DDBJ databases">
        <authorList>
            <person name="Meier V. D."/>
        </authorList>
    </citation>
    <scope>NUCLEOTIDE SEQUENCE</scope>
    <source>
        <strain evidence="2">AVDCRST_MAG11</strain>
    </source>
</reference>
<feature type="compositionally biased region" description="Basic residues" evidence="1">
    <location>
        <begin position="15"/>
        <end position="25"/>
    </location>
</feature>
<gene>
    <name evidence="2" type="ORF">AVDCRST_MAG11-1385</name>
</gene>
<feature type="compositionally biased region" description="Basic and acidic residues" evidence="1">
    <location>
        <begin position="1"/>
        <end position="11"/>
    </location>
</feature>
<proteinExistence type="predicted"/>